<sequence length="119" mass="13939">MRVSRIRIVLDGKDIYPIGNEKVVIDVDHNNPVLVVTDGFHISRPLELVYYHLNTYYFRVECGMDDGQLIAGLALTMLFFLTGMLTRWWIFGVLSFGPVLYILFLYYIKRKDFLSLRPM</sequence>
<keyword evidence="3" id="KW-1185">Reference proteome</keyword>
<keyword evidence="1" id="KW-0472">Membrane</keyword>
<dbReference type="EMBL" id="SODV01000001">
    <property type="protein sequence ID" value="TDX02256.1"/>
    <property type="molecule type" value="Genomic_DNA"/>
</dbReference>
<keyword evidence="1" id="KW-0812">Transmembrane</keyword>
<comment type="caution">
    <text evidence="2">The sequence shown here is derived from an EMBL/GenBank/DDBJ whole genome shotgun (WGS) entry which is preliminary data.</text>
</comment>
<feature type="transmembrane region" description="Helical" evidence="1">
    <location>
        <begin position="88"/>
        <end position="108"/>
    </location>
</feature>
<evidence type="ECO:0000313" key="2">
    <source>
        <dbReference type="EMBL" id="TDX02256.1"/>
    </source>
</evidence>
<gene>
    <name evidence="2" type="ORF">EDB95_3311</name>
</gene>
<reference evidence="2 3" key="1">
    <citation type="submission" date="2019-03" db="EMBL/GenBank/DDBJ databases">
        <title>Genomic Encyclopedia of Type Strains, Phase IV (KMG-IV): sequencing the most valuable type-strain genomes for metagenomic binning, comparative biology and taxonomic classification.</title>
        <authorList>
            <person name="Goeker M."/>
        </authorList>
    </citation>
    <scope>NUCLEOTIDE SEQUENCE [LARGE SCALE GENOMIC DNA]</scope>
    <source>
        <strain evidence="2 3">DSM 100059</strain>
    </source>
</reference>
<keyword evidence="1" id="KW-1133">Transmembrane helix</keyword>
<dbReference type="OrthoDB" id="678226at2"/>
<name>A0A4R8DW13_9BACT</name>
<protein>
    <submittedName>
        <fullName evidence="2">Uncharacterized protein</fullName>
    </submittedName>
</protein>
<evidence type="ECO:0000313" key="3">
    <source>
        <dbReference type="Proteomes" id="UP000294498"/>
    </source>
</evidence>
<accession>A0A4R8DW13</accession>
<dbReference type="RefSeq" id="WP_133994877.1">
    <property type="nucleotide sequence ID" value="NZ_SODV01000001.1"/>
</dbReference>
<dbReference type="AlphaFoldDB" id="A0A4R8DW13"/>
<proteinExistence type="predicted"/>
<evidence type="ECO:0000256" key="1">
    <source>
        <dbReference type="SAM" id="Phobius"/>
    </source>
</evidence>
<dbReference type="Proteomes" id="UP000294498">
    <property type="component" value="Unassembled WGS sequence"/>
</dbReference>
<organism evidence="2 3">
    <name type="scientific">Dinghuibacter silviterrae</name>
    <dbReference type="NCBI Taxonomy" id="1539049"/>
    <lineage>
        <taxon>Bacteria</taxon>
        <taxon>Pseudomonadati</taxon>
        <taxon>Bacteroidota</taxon>
        <taxon>Chitinophagia</taxon>
        <taxon>Chitinophagales</taxon>
        <taxon>Chitinophagaceae</taxon>
        <taxon>Dinghuibacter</taxon>
    </lineage>
</organism>